<protein>
    <submittedName>
        <fullName evidence="1">Uncharacterized protein</fullName>
    </submittedName>
</protein>
<reference evidence="1 2" key="1">
    <citation type="submission" date="2018-08" db="EMBL/GenBank/DDBJ databases">
        <title>Genomic Encyclopedia of Archaeal and Bacterial Type Strains, Phase II (KMG-II): from individual species to whole genera.</title>
        <authorList>
            <person name="Goeker M."/>
        </authorList>
    </citation>
    <scope>NUCLEOTIDE SEQUENCE [LARGE SCALE GENOMIC DNA]</scope>
    <source>
        <strain evidence="1 2">DSM 17099</strain>
    </source>
</reference>
<gene>
    <name evidence="1" type="ORF">BDD41_0823</name>
</gene>
<dbReference type="EMBL" id="QTUJ01000001">
    <property type="protein sequence ID" value="REF72353.1"/>
    <property type="molecule type" value="Genomic_DNA"/>
</dbReference>
<accession>A0A3D9XTA3</accession>
<name>A0A3D9XTA3_PARVE</name>
<evidence type="ECO:0000313" key="1">
    <source>
        <dbReference type="EMBL" id="REF72353.1"/>
    </source>
</evidence>
<dbReference type="Proteomes" id="UP000256941">
    <property type="component" value="Unassembled WGS sequence"/>
</dbReference>
<sequence length="68" mass="7504">MTALRPIPDQVCRGAIQAVQEGGWTRGDDLLLDAAAMHIMGFQASDEAIEHARHYLRRALVSMRQEAG</sequence>
<dbReference type="AlphaFoldDB" id="A0A3D9XTA3"/>
<organism evidence="1 2">
    <name type="scientific">Paracoccus versutus</name>
    <name type="common">Thiobacillus versutus</name>
    <dbReference type="NCBI Taxonomy" id="34007"/>
    <lineage>
        <taxon>Bacteria</taxon>
        <taxon>Pseudomonadati</taxon>
        <taxon>Pseudomonadota</taxon>
        <taxon>Alphaproteobacteria</taxon>
        <taxon>Rhodobacterales</taxon>
        <taxon>Paracoccaceae</taxon>
        <taxon>Paracoccus</taxon>
    </lineage>
</organism>
<dbReference type="RefSeq" id="WP_116220845.1">
    <property type="nucleotide sequence ID" value="NZ_CP038196.1"/>
</dbReference>
<evidence type="ECO:0000313" key="2">
    <source>
        <dbReference type="Proteomes" id="UP000256941"/>
    </source>
</evidence>
<proteinExistence type="predicted"/>
<comment type="caution">
    <text evidence="1">The sequence shown here is derived from an EMBL/GenBank/DDBJ whole genome shotgun (WGS) entry which is preliminary data.</text>
</comment>